<protein>
    <submittedName>
        <fullName evidence="2">Uncharacterized protein</fullName>
    </submittedName>
</protein>
<feature type="transmembrane region" description="Helical" evidence="1">
    <location>
        <begin position="43"/>
        <end position="64"/>
    </location>
</feature>
<feature type="transmembrane region" description="Helical" evidence="1">
    <location>
        <begin position="15"/>
        <end position="37"/>
    </location>
</feature>
<reference evidence="2" key="1">
    <citation type="submission" date="2022-09" db="EMBL/GenBank/DDBJ databases">
        <title>Novel Mycoplasma species identified in domestic and wild animals.</title>
        <authorList>
            <person name="Volokhov D.V."/>
            <person name="Furtak V.A."/>
            <person name="Zagorodnyaya T.A."/>
        </authorList>
    </citation>
    <scope>NUCLEOTIDE SEQUENCE</scope>
    <source>
        <strain evidence="2">Oakley</strain>
    </source>
</reference>
<evidence type="ECO:0000256" key="1">
    <source>
        <dbReference type="SAM" id="Phobius"/>
    </source>
</evidence>
<sequence length="243" mass="28646">MDELKRINQQFTRTYILYLVVFLLFGAVAITAGFLIRDSNLEFIVFLLLIIVLMVVSVFFKSYLDRIQNVSYLIRIMRNASGPLELNHMKEIPVFEAYARQKDFVLYSQAETFKVFYKAEKDHINRIRRRYILQVLVLLSPSEPIFFSDKADVEINKLNQELLKKKMKISRMLVSQIKPVDELNESNKQALKEIVFYRSKRETISVINVALDKNTNKAVMLYSDTYSPSQYYKYHVDQLKTLI</sequence>
<evidence type="ECO:0000313" key="2">
    <source>
        <dbReference type="EMBL" id="MCV2232467.1"/>
    </source>
</evidence>
<keyword evidence="1" id="KW-0812">Transmembrane</keyword>
<proteinExistence type="predicted"/>
<dbReference type="RefSeq" id="WP_263608655.1">
    <property type="nucleotide sequence ID" value="NZ_JAOVQM010000005.1"/>
</dbReference>
<organism evidence="2 3">
    <name type="scientific">Paracholeplasma manati</name>
    <dbReference type="NCBI Taxonomy" id="591373"/>
    <lineage>
        <taxon>Bacteria</taxon>
        <taxon>Bacillati</taxon>
        <taxon>Mycoplasmatota</taxon>
        <taxon>Mollicutes</taxon>
        <taxon>Acholeplasmatales</taxon>
        <taxon>Acholeplasmataceae</taxon>
        <taxon>Paracholeplasma</taxon>
    </lineage>
</organism>
<keyword evidence="1" id="KW-1133">Transmembrane helix</keyword>
<dbReference type="Proteomes" id="UP001177160">
    <property type="component" value="Unassembled WGS sequence"/>
</dbReference>
<keyword evidence="1" id="KW-0472">Membrane</keyword>
<dbReference type="EMBL" id="JAOVQM010000005">
    <property type="protein sequence ID" value="MCV2232467.1"/>
    <property type="molecule type" value="Genomic_DNA"/>
</dbReference>
<comment type="caution">
    <text evidence="2">The sequence shown here is derived from an EMBL/GenBank/DDBJ whole genome shotgun (WGS) entry which is preliminary data.</text>
</comment>
<name>A0ABT2Y6V8_9MOLU</name>
<keyword evidence="3" id="KW-1185">Reference proteome</keyword>
<gene>
    <name evidence="2" type="ORF">N7548_06470</name>
</gene>
<evidence type="ECO:0000313" key="3">
    <source>
        <dbReference type="Proteomes" id="UP001177160"/>
    </source>
</evidence>
<accession>A0ABT2Y6V8</accession>